<comment type="caution">
    <text evidence="2">The sequence shown here is derived from an EMBL/GenBank/DDBJ whole genome shotgun (WGS) entry which is preliminary data.</text>
</comment>
<evidence type="ECO:0000256" key="1">
    <source>
        <dbReference type="SAM" id="Phobius"/>
    </source>
</evidence>
<feature type="transmembrane region" description="Helical" evidence="1">
    <location>
        <begin position="318"/>
        <end position="337"/>
    </location>
</feature>
<protein>
    <recommendedName>
        <fullName evidence="4">Glycosyltransferase RgtA/B/C/D-like domain-containing protein</fullName>
    </recommendedName>
</protein>
<keyword evidence="1" id="KW-1133">Transmembrane helix</keyword>
<dbReference type="Proteomes" id="UP000249061">
    <property type="component" value="Unassembled WGS sequence"/>
</dbReference>
<keyword evidence="1" id="KW-0812">Transmembrane</keyword>
<name>A0A2W5TIF0_9BACT</name>
<feature type="transmembrane region" description="Helical" evidence="1">
    <location>
        <begin position="181"/>
        <end position="199"/>
    </location>
</feature>
<feature type="transmembrane region" description="Helical" evidence="1">
    <location>
        <begin position="375"/>
        <end position="396"/>
    </location>
</feature>
<accession>A0A2W5TIF0</accession>
<feature type="transmembrane region" description="Helical" evidence="1">
    <location>
        <begin position="264"/>
        <end position="283"/>
    </location>
</feature>
<keyword evidence="1" id="KW-0472">Membrane</keyword>
<organism evidence="2 3">
    <name type="scientific">Archangium gephyra</name>
    <dbReference type="NCBI Taxonomy" id="48"/>
    <lineage>
        <taxon>Bacteria</taxon>
        <taxon>Pseudomonadati</taxon>
        <taxon>Myxococcota</taxon>
        <taxon>Myxococcia</taxon>
        <taxon>Myxococcales</taxon>
        <taxon>Cystobacterineae</taxon>
        <taxon>Archangiaceae</taxon>
        <taxon>Archangium</taxon>
    </lineage>
</organism>
<feature type="transmembrane region" description="Helical" evidence="1">
    <location>
        <begin position="344"/>
        <end position="363"/>
    </location>
</feature>
<gene>
    <name evidence="2" type="ORF">DI536_12625</name>
</gene>
<dbReference type="EMBL" id="QFQP01000009">
    <property type="protein sequence ID" value="PZR13587.1"/>
    <property type="molecule type" value="Genomic_DNA"/>
</dbReference>
<evidence type="ECO:0000313" key="2">
    <source>
        <dbReference type="EMBL" id="PZR13587.1"/>
    </source>
</evidence>
<evidence type="ECO:0000313" key="3">
    <source>
        <dbReference type="Proteomes" id="UP000249061"/>
    </source>
</evidence>
<proteinExistence type="predicted"/>
<sequence>MIALLGLLLLHLVGSLLRVVTTRVSLKQAIARPSSVWFAIVAAYCASLGWAGLVLAVALFVVSRAGLTPLPDPLPLRRGEVVGFLLLSALVLARPWVPTQWDEFVWIAKARLEAVGFGEGVRAALDASLNVLPTGYPPLWPSAIGWLSLHADDIDADTLSGSLLMLVCVATLIEVWREEPVSIIGLAVVFASPLIWVHLRSTYVDLPVGLLSAALAVCLVRSHDRPPFIAVLLGVVLAAFKDEGLLHVFAASFAALLTHGWRRWRFALPALAALITAGTWKVLLRVHEIGVFDHSVNLPAWSEAPHLLALLGKHLFDLHSWGVFWALTFAAAVLAGGSPMARGLRVTLVGLFVVTFFAILAGPERVRVFADNGTLLNRLLLQLWPCAALLVLSTWLSPARRDAPAPPAAPASR</sequence>
<feature type="transmembrane region" description="Helical" evidence="1">
    <location>
        <begin position="228"/>
        <end position="257"/>
    </location>
</feature>
<dbReference type="AlphaFoldDB" id="A0A2W5TIF0"/>
<feature type="transmembrane region" description="Helical" evidence="1">
    <location>
        <begin position="34"/>
        <end position="61"/>
    </location>
</feature>
<evidence type="ECO:0008006" key="4">
    <source>
        <dbReference type="Google" id="ProtNLM"/>
    </source>
</evidence>
<reference evidence="2 3" key="1">
    <citation type="submission" date="2017-08" db="EMBL/GenBank/DDBJ databases">
        <title>Infants hospitalized years apart are colonized by the same room-sourced microbial strains.</title>
        <authorList>
            <person name="Brooks B."/>
            <person name="Olm M.R."/>
            <person name="Firek B.A."/>
            <person name="Baker R."/>
            <person name="Thomas B.C."/>
            <person name="Morowitz M.J."/>
            <person name="Banfield J.F."/>
        </authorList>
    </citation>
    <scope>NUCLEOTIDE SEQUENCE [LARGE SCALE GENOMIC DNA]</scope>
    <source>
        <strain evidence="2">S2_003_000_R2_14</strain>
    </source>
</reference>